<evidence type="ECO:0000313" key="2">
    <source>
        <dbReference type="Proteomes" id="UP001062846"/>
    </source>
</evidence>
<accession>A0ACC0LY92</accession>
<comment type="caution">
    <text evidence="1">The sequence shown here is derived from an EMBL/GenBank/DDBJ whole genome shotgun (WGS) entry which is preliminary data.</text>
</comment>
<protein>
    <submittedName>
        <fullName evidence="1">Uncharacterized protein</fullName>
    </submittedName>
</protein>
<proteinExistence type="predicted"/>
<organism evidence="1 2">
    <name type="scientific">Rhododendron molle</name>
    <name type="common">Chinese azalea</name>
    <name type="synonym">Azalea mollis</name>
    <dbReference type="NCBI Taxonomy" id="49168"/>
    <lineage>
        <taxon>Eukaryota</taxon>
        <taxon>Viridiplantae</taxon>
        <taxon>Streptophyta</taxon>
        <taxon>Embryophyta</taxon>
        <taxon>Tracheophyta</taxon>
        <taxon>Spermatophyta</taxon>
        <taxon>Magnoliopsida</taxon>
        <taxon>eudicotyledons</taxon>
        <taxon>Gunneridae</taxon>
        <taxon>Pentapetalae</taxon>
        <taxon>asterids</taxon>
        <taxon>Ericales</taxon>
        <taxon>Ericaceae</taxon>
        <taxon>Ericoideae</taxon>
        <taxon>Rhodoreae</taxon>
        <taxon>Rhododendron</taxon>
    </lineage>
</organism>
<reference evidence="1" key="1">
    <citation type="submission" date="2022-02" db="EMBL/GenBank/DDBJ databases">
        <title>Plant Genome Project.</title>
        <authorList>
            <person name="Zhang R.-G."/>
        </authorList>
    </citation>
    <scope>NUCLEOTIDE SEQUENCE</scope>
    <source>
        <strain evidence="1">AT1</strain>
    </source>
</reference>
<gene>
    <name evidence="1" type="ORF">RHMOL_Rhmol10G0030500</name>
</gene>
<sequence>MRSRLAIWAFGVVLLLLVRGENGGVFGSGNCGFPAIFNFGDSNSDTGAASAAGGEKLLPFGVTIGKEVQKDHRRSGHHLLSWVRGSPPLPLSVLICDLIWLQRLLSNGGKFPWVHNTGPFGCLAWQHLAKCKQDGSPCATADEHGCVKDDSSVAQQFNDELKDRVNKLRAKYPGAAITLVDVYSAKYSLFVNPRSQGIL</sequence>
<keyword evidence="2" id="KW-1185">Reference proteome</keyword>
<dbReference type="Proteomes" id="UP001062846">
    <property type="component" value="Chromosome 10"/>
</dbReference>
<dbReference type="EMBL" id="CM046397">
    <property type="protein sequence ID" value="KAI8533711.1"/>
    <property type="molecule type" value="Genomic_DNA"/>
</dbReference>
<name>A0ACC0LY92_RHOML</name>
<evidence type="ECO:0000313" key="1">
    <source>
        <dbReference type="EMBL" id="KAI8533711.1"/>
    </source>
</evidence>